<feature type="compositionally biased region" description="Low complexity" evidence="20">
    <location>
        <begin position="1597"/>
        <end position="1617"/>
    </location>
</feature>
<feature type="binding site" evidence="19">
    <location>
        <position position="1322"/>
    </location>
    <ligand>
        <name>ATP</name>
        <dbReference type="ChEBI" id="CHEBI:30616"/>
    </ligand>
</feature>
<dbReference type="InterPro" id="IPR000494">
    <property type="entry name" value="Rcpt_L-dom"/>
</dbReference>
<keyword evidence="25" id="KW-1185">Reference proteome</keyword>
<evidence type="ECO:0000256" key="19">
    <source>
        <dbReference type="PROSITE-ProRule" id="PRU10141"/>
    </source>
</evidence>
<dbReference type="InterPro" id="IPR036941">
    <property type="entry name" value="Rcpt_L-dom_sf"/>
</dbReference>
<dbReference type="PROSITE" id="PS50011">
    <property type="entry name" value="PROTEIN_KINASE_DOM"/>
    <property type="match status" value="1"/>
</dbReference>
<evidence type="ECO:0000256" key="4">
    <source>
        <dbReference type="ARBA" id="ARBA00022685"/>
    </source>
</evidence>
<dbReference type="GO" id="GO:0005524">
    <property type="term" value="F:ATP binding"/>
    <property type="evidence" value="ECO:0007669"/>
    <property type="project" value="UniProtKB-UniRule"/>
</dbReference>
<dbReference type="GO" id="GO:0005899">
    <property type="term" value="C:insulin receptor complex"/>
    <property type="evidence" value="ECO:0007669"/>
    <property type="project" value="TreeGrafter"/>
</dbReference>
<keyword evidence="15" id="KW-0675">Receptor</keyword>
<comment type="subcellular location">
    <subcellularLocation>
        <location evidence="1">Membrane</location>
        <topology evidence="1">Single-pass type I membrane protein</topology>
    </subcellularLocation>
</comment>
<dbReference type="GO" id="GO:0051897">
    <property type="term" value="P:positive regulation of phosphatidylinositol 3-kinase/protein kinase B signal transduction"/>
    <property type="evidence" value="ECO:0007669"/>
    <property type="project" value="TreeGrafter"/>
</dbReference>
<sequence>MCLSASTPAWQRVRHWSAPDSLTAWTSQHSPLLSVTDEPGSHLWSAGPLEPPGSKMEVEMGGWRGSLPSLCTPTPLLCLAHPLVQRHGPSHQRGAGTWTQVSHSRRLRQDRLAEPPTPQPDRKPATSAPTRPPFVPVEAVTEPSTRLSADASWWSDRKFAYNPGSRPPESVPPRPRSEKCRVLSAGRGEIDGMCSIMTDSMAPALTLGVVPFPPPRPPVCPSLKIQTNFKDLRGCTVIEGSLVIMSGFETMNLGPDDYLRKNLSFPELREITDYLLVFKAGRVLSFSTLFPNLAVIRGNKLLGNWALIIFQNENLAEIGLLSLTSILHGGVKIIENPSLCYVNTVDWKKIVNVDYLPHINIEENREYLYCPAQCPSVCPQSEDSKSFLCWTEQDCQRVAIPCPASGAGQSYSCYSDNNGLQNICNQECLGGCNPHDSTDCWACRNVRWESSEGKKCNNVCPHPLLVYKDWICINETDCSEKKTFNNVGDDFKEGRPLKSYDNKCIEECPRDTKEKTRADGIETCVQCFDCPKPCGGGTITSLEDLKSFEDCTHVRGDLTIQISGSNVVQHLEKTLGRVVEIRGFLKISRVYSLNSLDFFKSLKYIEGIPSNSEQNLYFTLVLRQNENLRKLFPLGPNNETVTIRYHPQEGSSPREGNALIHYNPRLCPSEIKKLIKASKLNPNQKPEEISYTNNGDKALCSPDKLKFTVDKNGMLLILTFSNYQKMIYEKDPKADVRGLLGYEIHYREISKATFENRNQTKYGGRDACGSDGWTVQDHTPEGSAVKQGDLTWPDETTFFVVKPYTYYAIFVTTLLLKEYDGTQGINGAQSDMVYVLSDEGYPDPPRSIEFVKSNYSTLNITWHPPAAPNGIIDHYELVLELKETDLNKLSERDYCHSPSYRPPPDTVDVKTNKKKSNNPSMMTQGTLNTLLNGGRPGQADTCDCRSCPGFVEGMANNNDGEDLSIGTRMEKDNFLNLVVNRVFESPAEEGSRRKRSQFSGKDDMEISPDSNEISKTSPMKPLNSMNEEVVFDGIVRTPVTTKSGNVATRPNNTVVRDAEGNIDYYVTFSAKVNGSQHHLLVTKLKHFGSYSFKIRACHAPKEMKEMIGMQKWCSGTVLTNARVAAKPMADDIPGTLRVLSHNESDTAIISWNPPKDPNDVIVKYNVRYKSKEDSKDSTTSCVLAHKIRDLNYIYEMPVVGSYYVSVQAVSLYGPGNWTDFEWVVGPNQGGPSALTIVLVCVLILVFLGVGFGVTFKIMIKKNAEPTFSGNPSYLEMQYVADDWEVNRNLITVGDELGKGAFATVYKGVYKDPKKGVLDVAMKTPKESATHNECMLFLNEAHMMKPIVTPHIVRLIGVVSVNTPYWVILEFMALGDLKSYLKTMRPGSEYNVDGRPPPTAREVKQMALEIADGMAYLANRLKSVVHRDLAARNCLVSKDKVVKIADFGMAREIYSIYTKHDKGMMPIRWMPPESLRGEATIASDVWSFGVVLWEMVTLADQPYRGMSNNEVMDHVMRGGILDRPEDCPDDLFDLMNRCWQTWQSRRPSFLDICHELLPVSNERFKNESYFTSTEGQQAYRTQEENRRIAAEEAEATAALENTPCLTGNGNSNSHSGNGELYSATGGSQSGPGQMDSNGKVTFVSGSTPNDSRGFARQSSTPNNISLFNLSTNNATTPNQRFIKWSNPILKRYRNKSGSTSGEA</sequence>
<keyword evidence="3" id="KW-0808">Transferase</keyword>
<organism evidence="24 25">
    <name type="scientific">Tigriopus californicus</name>
    <name type="common">Marine copepod</name>
    <dbReference type="NCBI Taxonomy" id="6832"/>
    <lineage>
        <taxon>Eukaryota</taxon>
        <taxon>Metazoa</taxon>
        <taxon>Ecdysozoa</taxon>
        <taxon>Arthropoda</taxon>
        <taxon>Crustacea</taxon>
        <taxon>Multicrustacea</taxon>
        <taxon>Hexanauplia</taxon>
        <taxon>Copepoda</taxon>
        <taxon>Harpacticoida</taxon>
        <taxon>Harpacticidae</taxon>
        <taxon>Tigriopus</taxon>
    </lineage>
</organism>
<feature type="region of interest" description="Disordered" evidence="20">
    <location>
        <begin position="1597"/>
        <end position="1632"/>
    </location>
</feature>
<keyword evidence="12 21" id="KW-1133">Transmembrane helix</keyword>
<dbReference type="InterPro" id="IPR017441">
    <property type="entry name" value="Protein_kinase_ATP_BS"/>
</dbReference>
<dbReference type="InterPro" id="IPR006211">
    <property type="entry name" value="Furin-like_Cys-rich_dom"/>
</dbReference>
<comment type="caution">
    <text evidence="24">The sequence shown here is derived from an EMBL/GenBank/DDBJ whole genome shotgun (WGS) entry which is preliminary data.</text>
</comment>
<feature type="region of interest" description="Disordered" evidence="20">
    <location>
        <begin position="985"/>
        <end position="1022"/>
    </location>
</feature>
<dbReference type="GO" id="GO:0043560">
    <property type="term" value="F:insulin receptor substrate binding"/>
    <property type="evidence" value="ECO:0007669"/>
    <property type="project" value="TreeGrafter"/>
</dbReference>
<evidence type="ECO:0000256" key="5">
    <source>
        <dbReference type="ARBA" id="ARBA00022692"/>
    </source>
</evidence>
<name>A0A553NPD9_TIGCA</name>
<keyword evidence="6" id="KW-0479">Metal-binding</keyword>
<evidence type="ECO:0000256" key="17">
    <source>
        <dbReference type="ARBA" id="ARBA00023211"/>
    </source>
</evidence>
<dbReference type="OMA" id="HWGNETA"/>
<keyword evidence="4" id="KW-0165">Cleavage on pair of basic residues</keyword>
<dbReference type="InterPro" id="IPR013783">
    <property type="entry name" value="Ig-like_fold"/>
</dbReference>
<dbReference type="Gene3D" id="1.10.510.10">
    <property type="entry name" value="Transferase(Phosphotransferase) domain 1"/>
    <property type="match status" value="1"/>
</dbReference>
<evidence type="ECO:0000256" key="16">
    <source>
        <dbReference type="ARBA" id="ARBA00023180"/>
    </source>
</evidence>
<evidence type="ECO:0000256" key="9">
    <source>
        <dbReference type="ARBA" id="ARBA00022741"/>
    </source>
</evidence>
<accession>A0A553NPD9</accession>
<evidence type="ECO:0000256" key="8">
    <source>
        <dbReference type="ARBA" id="ARBA00022737"/>
    </source>
</evidence>
<keyword evidence="7" id="KW-0732">Signal</keyword>
<dbReference type="SUPFAM" id="SSF52058">
    <property type="entry name" value="L domain-like"/>
    <property type="match status" value="2"/>
</dbReference>
<dbReference type="SMART" id="SM00219">
    <property type="entry name" value="TyrKc"/>
    <property type="match status" value="1"/>
</dbReference>
<dbReference type="PRINTS" id="PR00109">
    <property type="entry name" value="TYRKINASE"/>
</dbReference>
<evidence type="ECO:0000256" key="14">
    <source>
        <dbReference type="ARBA" id="ARBA00023137"/>
    </source>
</evidence>
<dbReference type="GO" id="GO:0043410">
    <property type="term" value="P:positive regulation of MAPK cascade"/>
    <property type="evidence" value="ECO:0007669"/>
    <property type="project" value="TreeGrafter"/>
</dbReference>
<feature type="transmembrane region" description="Helical" evidence="21">
    <location>
        <begin position="1233"/>
        <end position="1255"/>
    </location>
</feature>
<proteinExistence type="predicted"/>
<dbReference type="Pfam" id="PF01030">
    <property type="entry name" value="Recep_L_domain"/>
    <property type="match status" value="2"/>
</dbReference>
<dbReference type="EMBL" id="VCGU01000011">
    <property type="protein sequence ID" value="TRY67270.1"/>
    <property type="molecule type" value="Genomic_DNA"/>
</dbReference>
<dbReference type="FunFam" id="1.10.510.10:FF:000554">
    <property type="entry name" value="Predicted protein"/>
    <property type="match status" value="1"/>
</dbReference>
<keyword evidence="13 21" id="KW-0472">Membrane</keyword>
<feature type="domain" description="Protein kinase" evidence="22">
    <location>
        <begin position="1290"/>
        <end position="1556"/>
    </location>
</feature>
<evidence type="ECO:0000256" key="3">
    <source>
        <dbReference type="ARBA" id="ARBA00022679"/>
    </source>
</evidence>
<evidence type="ECO:0000259" key="22">
    <source>
        <dbReference type="PROSITE" id="PS50011"/>
    </source>
</evidence>
<dbReference type="InterPro" id="IPR008266">
    <property type="entry name" value="Tyr_kinase_AS"/>
</dbReference>
<feature type="region of interest" description="Disordered" evidence="20">
    <location>
        <begin position="87"/>
        <end position="147"/>
    </location>
</feature>
<dbReference type="EC" id="2.7.10.1" evidence="2"/>
<dbReference type="PROSITE" id="PS00109">
    <property type="entry name" value="PROTEIN_KINASE_TYR"/>
    <property type="match status" value="1"/>
</dbReference>
<dbReference type="Proteomes" id="UP000318571">
    <property type="component" value="Chromosome 4"/>
</dbReference>
<evidence type="ECO:0000256" key="6">
    <source>
        <dbReference type="ARBA" id="ARBA00022723"/>
    </source>
</evidence>
<evidence type="ECO:0000256" key="1">
    <source>
        <dbReference type="ARBA" id="ARBA00004479"/>
    </source>
</evidence>
<evidence type="ECO:0000256" key="18">
    <source>
        <dbReference type="ARBA" id="ARBA00051243"/>
    </source>
</evidence>
<dbReference type="SUPFAM" id="SSF49265">
    <property type="entry name" value="Fibronectin type III"/>
    <property type="match status" value="2"/>
</dbReference>
<keyword evidence="10" id="KW-0418">Kinase</keyword>
<dbReference type="GO" id="GO:0005009">
    <property type="term" value="F:insulin receptor activity"/>
    <property type="evidence" value="ECO:0007669"/>
    <property type="project" value="TreeGrafter"/>
</dbReference>
<evidence type="ECO:0000256" key="11">
    <source>
        <dbReference type="ARBA" id="ARBA00022840"/>
    </source>
</evidence>
<feature type="region of interest" description="Disordered" evidence="20">
    <location>
        <begin position="893"/>
        <end position="924"/>
    </location>
</feature>
<gene>
    <name evidence="24" type="ORF">TCAL_09701</name>
</gene>
<evidence type="ECO:0000256" key="13">
    <source>
        <dbReference type="ARBA" id="ARBA00023136"/>
    </source>
</evidence>
<dbReference type="GO" id="GO:0030424">
    <property type="term" value="C:axon"/>
    <property type="evidence" value="ECO:0007669"/>
    <property type="project" value="TreeGrafter"/>
</dbReference>
<dbReference type="InterPro" id="IPR003961">
    <property type="entry name" value="FN3_dom"/>
</dbReference>
<protein>
    <recommendedName>
        <fullName evidence="2">receptor protein-tyrosine kinase</fullName>
        <ecNumber evidence="2">2.7.10.1</ecNumber>
    </recommendedName>
</protein>
<dbReference type="Pfam" id="PF07714">
    <property type="entry name" value="PK_Tyr_Ser-Thr"/>
    <property type="match status" value="1"/>
</dbReference>
<dbReference type="InterPro" id="IPR001245">
    <property type="entry name" value="Ser-Thr/Tyr_kinase_cat_dom"/>
</dbReference>
<keyword evidence="14" id="KW-0829">Tyrosine-protein kinase</keyword>
<evidence type="ECO:0000313" key="25">
    <source>
        <dbReference type="Proteomes" id="UP000318571"/>
    </source>
</evidence>
<dbReference type="CDD" id="cd00063">
    <property type="entry name" value="FN3"/>
    <property type="match status" value="2"/>
</dbReference>
<keyword evidence="17" id="KW-0464">Manganese</keyword>
<dbReference type="SMART" id="SM00060">
    <property type="entry name" value="FN3"/>
    <property type="match status" value="2"/>
</dbReference>
<dbReference type="PANTHER" id="PTHR24416:SF525">
    <property type="entry name" value="INSULIN-LIKE RECEPTOR"/>
    <property type="match status" value="1"/>
</dbReference>
<evidence type="ECO:0000313" key="24">
    <source>
        <dbReference type="EMBL" id="TRY67270.1"/>
    </source>
</evidence>
<evidence type="ECO:0000256" key="7">
    <source>
        <dbReference type="ARBA" id="ARBA00022729"/>
    </source>
</evidence>
<comment type="catalytic activity">
    <reaction evidence="18">
        <text>L-tyrosyl-[protein] + ATP = O-phospho-L-tyrosyl-[protein] + ADP + H(+)</text>
        <dbReference type="Rhea" id="RHEA:10596"/>
        <dbReference type="Rhea" id="RHEA-COMP:10136"/>
        <dbReference type="Rhea" id="RHEA-COMP:20101"/>
        <dbReference type="ChEBI" id="CHEBI:15378"/>
        <dbReference type="ChEBI" id="CHEBI:30616"/>
        <dbReference type="ChEBI" id="CHEBI:46858"/>
        <dbReference type="ChEBI" id="CHEBI:61978"/>
        <dbReference type="ChEBI" id="CHEBI:456216"/>
        <dbReference type="EC" id="2.7.10.1"/>
    </reaction>
</comment>
<dbReference type="PROSITE" id="PS00107">
    <property type="entry name" value="PROTEIN_KINASE_ATP"/>
    <property type="match status" value="1"/>
</dbReference>
<dbReference type="PROSITE" id="PS50853">
    <property type="entry name" value="FN3"/>
    <property type="match status" value="1"/>
</dbReference>
<feature type="compositionally biased region" description="Polar residues" evidence="20">
    <location>
        <begin position="1008"/>
        <end position="1017"/>
    </location>
</feature>
<dbReference type="PANTHER" id="PTHR24416">
    <property type="entry name" value="TYROSINE-PROTEIN KINASE RECEPTOR"/>
    <property type="match status" value="1"/>
</dbReference>
<evidence type="ECO:0000256" key="21">
    <source>
        <dbReference type="SAM" id="Phobius"/>
    </source>
</evidence>
<dbReference type="GO" id="GO:0042593">
    <property type="term" value="P:glucose homeostasis"/>
    <property type="evidence" value="ECO:0007669"/>
    <property type="project" value="TreeGrafter"/>
</dbReference>
<feature type="compositionally biased region" description="Polar residues" evidence="20">
    <location>
        <begin position="1623"/>
        <end position="1632"/>
    </location>
</feature>
<dbReference type="Gene3D" id="2.60.40.10">
    <property type="entry name" value="Immunoglobulins"/>
    <property type="match status" value="3"/>
</dbReference>
<dbReference type="InterPro" id="IPR050122">
    <property type="entry name" value="RTK"/>
</dbReference>
<reference evidence="24 25" key="1">
    <citation type="journal article" date="2018" name="Nat. Ecol. Evol.">
        <title>Genomic signatures of mitonuclear coevolution across populations of Tigriopus californicus.</title>
        <authorList>
            <person name="Barreto F.S."/>
            <person name="Watson E.T."/>
            <person name="Lima T.G."/>
            <person name="Willett C.S."/>
            <person name="Edmands S."/>
            <person name="Li W."/>
            <person name="Burton R.S."/>
        </authorList>
    </citation>
    <scope>NUCLEOTIDE SEQUENCE [LARGE SCALE GENOMIC DNA]</scope>
    <source>
        <strain evidence="24 25">San Diego</strain>
    </source>
</reference>
<dbReference type="GO" id="GO:0046872">
    <property type="term" value="F:metal ion binding"/>
    <property type="evidence" value="ECO:0007669"/>
    <property type="project" value="UniProtKB-KW"/>
</dbReference>
<dbReference type="InterPro" id="IPR011009">
    <property type="entry name" value="Kinase-like_dom_sf"/>
</dbReference>
<evidence type="ECO:0000256" key="20">
    <source>
        <dbReference type="SAM" id="MobiDB-lite"/>
    </source>
</evidence>
<dbReference type="Gene3D" id="3.80.20.20">
    <property type="entry name" value="Receptor L-domain"/>
    <property type="match status" value="2"/>
</dbReference>
<keyword evidence="8" id="KW-0677">Repeat</keyword>
<dbReference type="InterPro" id="IPR020635">
    <property type="entry name" value="Tyr_kinase_cat_dom"/>
</dbReference>
<evidence type="ECO:0000256" key="10">
    <source>
        <dbReference type="ARBA" id="ARBA00022777"/>
    </source>
</evidence>
<dbReference type="Pfam" id="PF00757">
    <property type="entry name" value="Furin-like"/>
    <property type="match status" value="1"/>
</dbReference>
<evidence type="ECO:0000259" key="23">
    <source>
        <dbReference type="PROSITE" id="PS50853"/>
    </source>
</evidence>
<keyword evidence="11 19" id="KW-0067">ATP-binding</keyword>
<keyword evidence="9 19" id="KW-0547">Nucleotide-binding</keyword>
<dbReference type="InterPro" id="IPR000719">
    <property type="entry name" value="Prot_kinase_dom"/>
</dbReference>
<keyword evidence="16" id="KW-0325">Glycoprotein</keyword>
<evidence type="ECO:0000256" key="15">
    <source>
        <dbReference type="ARBA" id="ARBA00023170"/>
    </source>
</evidence>
<evidence type="ECO:0000256" key="12">
    <source>
        <dbReference type="ARBA" id="ARBA00022989"/>
    </source>
</evidence>
<keyword evidence="5 21" id="KW-0812">Transmembrane</keyword>
<feature type="domain" description="Fibronectin type-III" evidence="23">
    <location>
        <begin position="1132"/>
        <end position="1228"/>
    </location>
</feature>
<dbReference type="Gene3D" id="2.10.220.10">
    <property type="entry name" value="Hormone Receptor, Insulin-like Growth Factor Receptor 1, Chain A, domain 2"/>
    <property type="match status" value="1"/>
</dbReference>
<dbReference type="SUPFAM" id="SSF56112">
    <property type="entry name" value="Protein kinase-like (PK-like)"/>
    <property type="match status" value="1"/>
</dbReference>
<dbReference type="Gene3D" id="3.30.200.20">
    <property type="entry name" value="Phosphorylase Kinase, domain 1"/>
    <property type="match status" value="1"/>
</dbReference>
<dbReference type="InterPro" id="IPR036116">
    <property type="entry name" value="FN3_sf"/>
</dbReference>
<evidence type="ECO:0000256" key="2">
    <source>
        <dbReference type="ARBA" id="ARBA00011902"/>
    </source>
</evidence>
<dbReference type="STRING" id="6832.A0A553NPD9"/>